<evidence type="ECO:0000256" key="4">
    <source>
        <dbReference type="ARBA" id="ARBA00022670"/>
    </source>
</evidence>
<dbReference type="Proteomes" id="UP001164390">
    <property type="component" value="Chromosome"/>
</dbReference>
<keyword evidence="5 11" id="KW-0812">Transmembrane</keyword>
<protein>
    <submittedName>
        <fullName evidence="14">M50 family metallopeptidase</fullName>
    </submittedName>
</protein>
<keyword evidence="8 11" id="KW-1133">Transmembrane helix</keyword>
<evidence type="ECO:0000256" key="2">
    <source>
        <dbReference type="ARBA" id="ARBA00004141"/>
    </source>
</evidence>
<dbReference type="Pfam" id="PF02163">
    <property type="entry name" value="Peptidase_M50"/>
    <property type="match status" value="1"/>
</dbReference>
<keyword evidence="6" id="KW-0378">Hydrolase</keyword>
<evidence type="ECO:0000256" key="7">
    <source>
        <dbReference type="ARBA" id="ARBA00022833"/>
    </source>
</evidence>
<evidence type="ECO:0000256" key="9">
    <source>
        <dbReference type="ARBA" id="ARBA00023049"/>
    </source>
</evidence>
<gene>
    <name evidence="14" type="ORF">L0C25_18265</name>
</gene>
<keyword evidence="15" id="KW-1185">Reference proteome</keyword>
<evidence type="ECO:0000256" key="8">
    <source>
        <dbReference type="ARBA" id="ARBA00022989"/>
    </source>
</evidence>
<evidence type="ECO:0000256" key="10">
    <source>
        <dbReference type="ARBA" id="ARBA00023136"/>
    </source>
</evidence>
<feature type="transmembrane region" description="Helical" evidence="11">
    <location>
        <begin position="129"/>
        <end position="154"/>
    </location>
</feature>
<organism evidence="14 15">
    <name type="scientific">Solicola gregarius</name>
    <dbReference type="NCBI Taxonomy" id="2908642"/>
    <lineage>
        <taxon>Bacteria</taxon>
        <taxon>Bacillati</taxon>
        <taxon>Actinomycetota</taxon>
        <taxon>Actinomycetes</taxon>
        <taxon>Propionibacteriales</taxon>
        <taxon>Nocardioidaceae</taxon>
        <taxon>Solicola</taxon>
    </lineage>
</organism>
<dbReference type="GO" id="GO:0016020">
    <property type="term" value="C:membrane"/>
    <property type="evidence" value="ECO:0007669"/>
    <property type="project" value="UniProtKB-SubCell"/>
</dbReference>
<dbReference type="RefSeq" id="WP_271633178.1">
    <property type="nucleotide sequence ID" value="NZ_CP094970.1"/>
</dbReference>
<dbReference type="InterPro" id="IPR004387">
    <property type="entry name" value="Pept_M50_Zn"/>
</dbReference>
<feature type="transmembrane region" description="Helical" evidence="11">
    <location>
        <begin position="405"/>
        <end position="423"/>
    </location>
</feature>
<keyword evidence="10 11" id="KW-0472">Membrane</keyword>
<dbReference type="SUPFAM" id="SSF50156">
    <property type="entry name" value="PDZ domain-like"/>
    <property type="match status" value="1"/>
</dbReference>
<dbReference type="GO" id="GO:0004222">
    <property type="term" value="F:metalloendopeptidase activity"/>
    <property type="evidence" value="ECO:0007669"/>
    <property type="project" value="InterPro"/>
</dbReference>
<reference evidence="14" key="1">
    <citation type="submission" date="2022-01" db="EMBL/GenBank/DDBJ databases">
        <title>Nocardioidaceae gen. sp. A5X3R13.</title>
        <authorList>
            <person name="Lopez Marin M.A."/>
            <person name="Uhlik O."/>
        </authorList>
    </citation>
    <scope>NUCLEOTIDE SEQUENCE</scope>
    <source>
        <strain evidence="14">A5X3R13</strain>
    </source>
</reference>
<evidence type="ECO:0000313" key="15">
    <source>
        <dbReference type="Proteomes" id="UP001164390"/>
    </source>
</evidence>
<feature type="transmembrane region" description="Helical" evidence="11">
    <location>
        <begin position="6"/>
        <end position="24"/>
    </location>
</feature>
<comment type="subcellular location">
    <subcellularLocation>
        <location evidence="2">Membrane</location>
        <topology evidence="2">Multi-pass membrane protein</topology>
    </subcellularLocation>
</comment>
<feature type="domain" description="Peptidase M50" evidence="12">
    <location>
        <begin position="13"/>
        <end position="384"/>
    </location>
</feature>
<feature type="transmembrane region" description="Helical" evidence="11">
    <location>
        <begin position="343"/>
        <end position="363"/>
    </location>
</feature>
<dbReference type="PANTHER" id="PTHR42837">
    <property type="entry name" value="REGULATOR OF SIGMA-E PROTEASE RSEP"/>
    <property type="match status" value="1"/>
</dbReference>
<comment type="similarity">
    <text evidence="3">Belongs to the peptidase M50B family.</text>
</comment>
<dbReference type="Pfam" id="PF17820">
    <property type="entry name" value="PDZ_6"/>
    <property type="match status" value="1"/>
</dbReference>
<dbReference type="InterPro" id="IPR008915">
    <property type="entry name" value="Peptidase_M50"/>
</dbReference>
<proteinExistence type="inferred from homology"/>
<evidence type="ECO:0000256" key="1">
    <source>
        <dbReference type="ARBA" id="ARBA00001947"/>
    </source>
</evidence>
<keyword evidence="9" id="KW-0482">Metalloprotease</keyword>
<keyword evidence="4" id="KW-0645">Protease</keyword>
<comment type="cofactor">
    <cofactor evidence="1">
        <name>Zn(2+)</name>
        <dbReference type="ChEBI" id="CHEBI:29105"/>
    </cofactor>
</comment>
<dbReference type="PANTHER" id="PTHR42837:SF2">
    <property type="entry name" value="MEMBRANE METALLOPROTEASE ARASP2, CHLOROPLASTIC-RELATED"/>
    <property type="match status" value="1"/>
</dbReference>
<dbReference type="EMBL" id="CP094970">
    <property type="protein sequence ID" value="UYM04461.1"/>
    <property type="molecule type" value="Genomic_DNA"/>
</dbReference>
<evidence type="ECO:0000256" key="5">
    <source>
        <dbReference type="ARBA" id="ARBA00022692"/>
    </source>
</evidence>
<evidence type="ECO:0000256" key="11">
    <source>
        <dbReference type="SAM" id="Phobius"/>
    </source>
</evidence>
<dbReference type="KEGG" id="sgrg:L0C25_18265"/>
<feature type="domain" description="PDZ" evidence="13">
    <location>
        <begin position="184"/>
        <end position="232"/>
    </location>
</feature>
<evidence type="ECO:0000313" key="14">
    <source>
        <dbReference type="EMBL" id="UYM04461.1"/>
    </source>
</evidence>
<sequence length="432" mass="46836">MEGLIYALGVVIFIVGVIVSIALHEVGHMLPAKKFGIKVTQYFVGFGKTVWSVRRGETEYGFKAIPLGGFVKMVGMLPPHQGDDPTTVRKTNTGMFTQLISDARSSEYEHVGPDDEDRLFYRKPWWQKLIVMSGGPLVNIGIALVLFTIAFTLIGAQKPTTTVNSVSACAIPADRDVQTCQPGDPKTPANEAGLEPGDQVVSFDGTAVTDWDQLTELIRDNGGDKASIVIDRGGEQRTKSVETIVEVRPSLDEPEQYEEVGFLGISPTTEYERQDLGFVLSTMGDYTKATGEAILHLPQKMVEVADAAFGGERKDDSPMSVVGAGRVAGEMVTVDDTTWTDRAFRLITLIAAVNLFIALFNFIPLLPLDGGHIAGALYEALRRGFAKVIRKPDPGYVDVAKMLPVAYVVGALLLVMGVLLIYADIVNPVTLT</sequence>
<dbReference type="AlphaFoldDB" id="A0AA46TG40"/>
<evidence type="ECO:0000256" key="3">
    <source>
        <dbReference type="ARBA" id="ARBA00007931"/>
    </source>
</evidence>
<dbReference type="Gene3D" id="2.30.42.10">
    <property type="match status" value="1"/>
</dbReference>
<dbReference type="InterPro" id="IPR041489">
    <property type="entry name" value="PDZ_6"/>
</dbReference>
<evidence type="ECO:0000259" key="13">
    <source>
        <dbReference type="Pfam" id="PF17820"/>
    </source>
</evidence>
<dbReference type="CDD" id="cd23081">
    <property type="entry name" value="cpPDZ_EcRseP-like"/>
    <property type="match status" value="1"/>
</dbReference>
<dbReference type="GO" id="GO:0006508">
    <property type="term" value="P:proteolysis"/>
    <property type="evidence" value="ECO:0007669"/>
    <property type="project" value="UniProtKB-KW"/>
</dbReference>
<evidence type="ECO:0000259" key="12">
    <source>
        <dbReference type="Pfam" id="PF02163"/>
    </source>
</evidence>
<keyword evidence="7" id="KW-0862">Zinc</keyword>
<accession>A0AA46TG40</accession>
<evidence type="ECO:0000256" key="6">
    <source>
        <dbReference type="ARBA" id="ARBA00022801"/>
    </source>
</evidence>
<name>A0AA46TG40_9ACTN</name>
<dbReference type="CDD" id="cd06163">
    <property type="entry name" value="S2P-M50_PDZ_RseP-like"/>
    <property type="match status" value="1"/>
</dbReference>
<dbReference type="InterPro" id="IPR036034">
    <property type="entry name" value="PDZ_sf"/>
</dbReference>